<accession>A0A9Q0LRA3</accession>
<sequence>MEEKQSSPLSFEIQAKFGKARASILQLPHFRNETPMFMPVATKGSMKGLTSKQLIDAKCQTILGNTYHLSINPGTEILDINQGIHSFMNYPRSMLTDSGGFQMVSLIKLSEVTEQGVKFLSIKDNSEIMLTPEKSIEIQNSIGADIMMQLDDVVDVSISGPRSEEAMFRSIRWLDRCIKAHKRPTEQCLFGIIQGGLNTELRTICCNEMVKRNLPGYAIGGLSGGESKDDFWKIINLCTDLLPENKPRYSMGIGFPTDLVVCCALGCDCFDCVYPTRTARFGNALVRKGGTIKLKSPKFANDFRPIEEDCDCFTCQNYTRAALHTLVTKETIGSHLLSLHNIRFQMRLMEDIRKSIKYQTFDLFVKNFMKEQFSEAKNEKTIYPQWIIDSLSSQSIYLNEKIDK</sequence>
<keyword evidence="3 6" id="KW-0819">tRNA processing</keyword>
<comment type="caution">
    <text evidence="8">The sequence shown here is derived from an EMBL/GenBank/DDBJ whole genome shotgun (WGS) entry which is preliminary data.</text>
</comment>
<dbReference type="InterPro" id="IPR036511">
    <property type="entry name" value="TGT-like_sf"/>
</dbReference>
<dbReference type="GO" id="GO:0005829">
    <property type="term" value="C:cytosol"/>
    <property type="evidence" value="ECO:0007669"/>
    <property type="project" value="TreeGrafter"/>
</dbReference>
<dbReference type="InterPro" id="IPR004803">
    <property type="entry name" value="TGT"/>
</dbReference>
<feature type="binding site" evidence="6">
    <location>
        <position position="315"/>
    </location>
    <ligand>
        <name>Zn(2+)</name>
        <dbReference type="ChEBI" id="CHEBI:29105"/>
    </ligand>
</feature>
<dbReference type="HAMAP" id="MF_00168">
    <property type="entry name" value="Q_tRNA_Tgt"/>
    <property type="match status" value="1"/>
</dbReference>
<evidence type="ECO:0000256" key="2">
    <source>
        <dbReference type="ARBA" id="ARBA00022679"/>
    </source>
</evidence>
<dbReference type="InterPro" id="IPR002616">
    <property type="entry name" value="tRNA_ribo_trans-like"/>
</dbReference>
<protein>
    <recommendedName>
        <fullName evidence="6">Queuine tRNA-ribosyltransferase catalytic subunit 1</fullName>
        <ecNumber evidence="6">2.4.2.64</ecNumber>
    </recommendedName>
    <alternativeName>
        <fullName evidence="6">Guanine insertion enzyme</fullName>
    </alternativeName>
    <alternativeName>
        <fullName evidence="6">tRNA-guanine transglycosylase</fullName>
    </alternativeName>
</protein>
<comment type="cofactor">
    <cofactor evidence="6">
        <name>Zn(2+)</name>
        <dbReference type="ChEBI" id="CHEBI:29105"/>
    </cofactor>
</comment>
<dbReference type="EC" id="2.4.2.64" evidence="6"/>
<gene>
    <name evidence="8" type="ORF">M0811_05652</name>
</gene>
<feature type="binding site" evidence="6">
    <location>
        <position position="221"/>
    </location>
    <ligand>
        <name>substrate</name>
    </ligand>
</feature>
<feature type="active site" description="Nucleophile" evidence="6">
    <location>
        <position position="271"/>
    </location>
</feature>
<comment type="catalytic activity">
    <reaction evidence="6">
        <text>guanosine(34) in tRNA + queuine = queuosine(34) in tRNA + guanine</text>
        <dbReference type="Rhea" id="RHEA:16633"/>
        <dbReference type="Rhea" id="RHEA-COMP:10341"/>
        <dbReference type="Rhea" id="RHEA-COMP:18571"/>
        <dbReference type="ChEBI" id="CHEBI:16235"/>
        <dbReference type="ChEBI" id="CHEBI:17433"/>
        <dbReference type="ChEBI" id="CHEBI:74269"/>
        <dbReference type="ChEBI" id="CHEBI:194431"/>
        <dbReference type="EC" id="2.4.2.64"/>
    </reaction>
</comment>
<dbReference type="FunFam" id="3.20.20.105:FF:000004">
    <property type="entry name" value="Queuine tRNA-ribosyltransferase"/>
    <property type="match status" value="1"/>
</dbReference>
<evidence type="ECO:0000256" key="4">
    <source>
        <dbReference type="ARBA" id="ARBA00022723"/>
    </source>
</evidence>
<feature type="binding site" evidence="6">
    <location>
        <position position="312"/>
    </location>
    <ligand>
        <name>Zn(2+)</name>
        <dbReference type="ChEBI" id="CHEBI:29105"/>
    </ligand>
</feature>
<feature type="domain" description="tRNA-guanine(15) transglycosylase-like" evidence="7">
    <location>
        <begin position="19"/>
        <end position="372"/>
    </location>
</feature>
<dbReference type="EMBL" id="JAPDFW010000057">
    <property type="protein sequence ID" value="KAJ5077553.1"/>
    <property type="molecule type" value="Genomic_DNA"/>
</dbReference>
<keyword evidence="1 6" id="KW-0328">Glycosyltransferase</keyword>
<evidence type="ECO:0000256" key="3">
    <source>
        <dbReference type="ARBA" id="ARBA00022694"/>
    </source>
</evidence>
<proteinExistence type="inferred from homology"/>
<comment type="subunit">
    <text evidence="6">Heterodimer of a catalytic subunit and an accessory subunit.</text>
</comment>
<keyword evidence="4 6" id="KW-0479">Metal-binding</keyword>
<evidence type="ECO:0000313" key="9">
    <source>
        <dbReference type="Proteomes" id="UP001149090"/>
    </source>
</evidence>
<evidence type="ECO:0000256" key="5">
    <source>
        <dbReference type="ARBA" id="ARBA00022833"/>
    </source>
</evidence>
<dbReference type="OrthoDB" id="10249838at2759"/>
<feature type="region of interest" description="RNA binding" evidence="6">
    <location>
        <begin position="252"/>
        <end position="258"/>
    </location>
</feature>
<dbReference type="PANTHER" id="PTHR43530:SF1">
    <property type="entry name" value="QUEUINE TRNA-RIBOSYLTRANSFERASE CATALYTIC SUBUNIT 1"/>
    <property type="match status" value="1"/>
</dbReference>
<comment type="subcellular location">
    <subcellularLocation>
        <location evidence="6">Cytoplasm</location>
    </subcellularLocation>
</comment>
<dbReference type="OMA" id="IDLFDCV"/>
<evidence type="ECO:0000313" key="8">
    <source>
        <dbReference type="EMBL" id="KAJ5077553.1"/>
    </source>
</evidence>
<keyword evidence="5 6" id="KW-0862">Zinc</keyword>
<organism evidence="8 9">
    <name type="scientific">Anaeramoeba ignava</name>
    <name type="common">Anaerobic marine amoeba</name>
    <dbReference type="NCBI Taxonomy" id="1746090"/>
    <lineage>
        <taxon>Eukaryota</taxon>
        <taxon>Metamonada</taxon>
        <taxon>Anaeramoebidae</taxon>
        <taxon>Anaeramoeba</taxon>
    </lineage>
</organism>
<feature type="active site" description="Proton acceptor" evidence="6">
    <location>
        <position position="97"/>
    </location>
</feature>
<evidence type="ECO:0000256" key="1">
    <source>
        <dbReference type="ARBA" id="ARBA00022676"/>
    </source>
</evidence>
<feature type="binding site" evidence="6">
    <location>
        <position position="194"/>
    </location>
    <ligand>
        <name>substrate</name>
    </ligand>
</feature>
<keyword evidence="9" id="KW-1185">Reference proteome</keyword>
<evidence type="ECO:0000256" key="6">
    <source>
        <dbReference type="HAMAP-Rule" id="MF_03218"/>
    </source>
</evidence>
<reference evidence="8" key="1">
    <citation type="submission" date="2022-10" db="EMBL/GenBank/DDBJ databases">
        <title>Novel sulphate-reducing endosymbionts in the free-living metamonad Anaeramoeba.</title>
        <authorList>
            <person name="Jerlstrom-Hultqvist J."/>
            <person name="Cepicka I."/>
            <person name="Gallot-Lavallee L."/>
            <person name="Salas-Leiva D."/>
            <person name="Curtis B.A."/>
            <person name="Zahonova K."/>
            <person name="Pipaliya S."/>
            <person name="Dacks J."/>
            <person name="Roger A.J."/>
        </authorList>
    </citation>
    <scope>NUCLEOTIDE SEQUENCE</scope>
    <source>
        <strain evidence="8">BMAN</strain>
    </source>
</reference>
<dbReference type="AlphaFoldDB" id="A0A9Q0LRA3"/>
<dbReference type="GO" id="GO:0006400">
    <property type="term" value="P:tRNA modification"/>
    <property type="evidence" value="ECO:0007669"/>
    <property type="project" value="InterPro"/>
</dbReference>
<dbReference type="Proteomes" id="UP001149090">
    <property type="component" value="Unassembled WGS sequence"/>
</dbReference>
<dbReference type="PANTHER" id="PTHR43530">
    <property type="entry name" value="QUEUINE TRNA-RIBOSYLTRANSFERASE CATALYTIC SUBUNIT 1"/>
    <property type="match status" value="1"/>
</dbReference>
<feature type="binding site" evidence="6">
    <location>
        <begin position="97"/>
        <end position="101"/>
    </location>
    <ligand>
        <name>substrate</name>
    </ligand>
</feature>
<dbReference type="SUPFAM" id="SSF51713">
    <property type="entry name" value="tRNA-guanine transglycosylase"/>
    <property type="match status" value="1"/>
</dbReference>
<dbReference type="NCBIfam" id="TIGR00430">
    <property type="entry name" value="Q_tRNA_tgt"/>
    <property type="match status" value="1"/>
</dbReference>
<dbReference type="Pfam" id="PF01702">
    <property type="entry name" value="TGT"/>
    <property type="match status" value="1"/>
</dbReference>
<feature type="binding site" evidence="6">
    <location>
        <position position="310"/>
    </location>
    <ligand>
        <name>Zn(2+)</name>
        <dbReference type="ChEBI" id="CHEBI:29105"/>
    </ligand>
</feature>
<keyword evidence="6" id="KW-0963">Cytoplasm</keyword>
<name>A0A9Q0LRA3_ANAIG</name>
<keyword evidence="2 6" id="KW-0808">Transferase</keyword>
<feature type="binding site" evidence="6">
    <location>
        <position position="340"/>
    </location>
    <ligand>
        <name>Zn(2+)</name>
        <dbReference type="ChEBI" id="CHEBI:29105"/>
    </ligand>
</feature>
<dbReference type="GO" id="GO:0008479">
    <property type="term" value="F:tRNA-guanosine(34) queuine transglycosylase activity"/>
    <property type="evidence" value="ECO:0007669"/>
    <property type="project" value="UniProtKB-UniRule"/>
</dbReference>
<dbReference type="GO" id="GO:0046872">
    <property type="term" value="F:metal ion binding"/>
    <property type="evidence" value="ECO:0007669"/>
    <property type="project" value="UniProtKB-KW"/>
</dbReference>
<comment type="function">
    <text evidence="6">Catalytic subunit of the queuine tRNA-ribosyltransferase (TGT) that catalyzes the base-exchange of a guanine (G) residue with queuine (Q) at position 34 (anticodon wobble position) in tRNAs with GU(N) anticodons (tRNA-Asp, -Asn, -His and -Tyr), resulting in the hypermodified nucleoside queuosine (7-(((4,5-cis-dihydroxy-2-cyclopenten-1-yl)amino)methyl)-7-deazaguanosine). Catalysis occurs through a double-displacement mechanism. The nucleophile active site attacks the C1' of nucleotide 34 to detach the guanine base from the RNA, forming a covalent enzyme-RNA intermediate. The proton acceptor active site deprotonates the incoming queuine, allowing a nucleophilic attack on the C1' of the ribose to form the product.</text>
</comment>
<dbReference type="NCBIfam" id="TIGR00449">
    <property type="entry name" value="tgt_general"/>
    <property type="match status" value="1"/>
</dbReference>
<feature type="region of interest" description="RNA binding; important for wobble base 34 recognition" evidence="6">
    <location>
        <begin position="276"/>
        <end position="280"/>
    </location>
</feature>
<dbReference type="Gene3D" id="3.20.20.105">
    <property type="entry name" value="Queuine tRNA-ribosyltransferase-like"/>
    <property type="match status" value="1"/>
</dbReference>
<evidence type="ECO:0000259" key="7">
    <source>
        <dbReference type="Pfam" id="PF01702"/>
    </source>
</evidence>
<feature type="binding site" evidence="6">
    <location>
        <position position="151"/>
    </location>
    <ligand>
        <name>substrate</name>
    </ligand>
</feature>
<comment type="similarity">
    <text evidence="6">Belongs to the queuine tRNA-ribosyltransferase family.</text>
</comment>